<organism evidence="1 2">
    <name type="scientific">Daphnia pulex</name>
    <name type="common">Water flea</name>
    <dbReference type="NCBI Taxonomy" id="6669"/>
    <lineage>
        <taxon>Eukaryota</taxon>
        <taxon>Metazoa</taxon>
        <taxon>Ecdysozoa</taxon>
        <taxon>Arthropoda</taxon>
        <taxon>Crustacea</taxon>
        <taxon>Branchiopoda</taxon>
        <taxon>Diplostraca</taxon>
        <taxon>Cladocera</taxon>
        <taxon>Anomopoda</taxon>
        <taxon>Daphniidae</taxon>
        <taxon>Daphnia</taxon>
    </lineage>
</organism>
<proteinExistence type="predicted"/>
<evidence type="ECO:0000313" key="1">
    <source>
        <dbReference type="EMBL" id="EFX74285.1"/>
    </source>
</evidence>
<dbReference type="Proteomes" id="UP000000305">
    <property type="component" value="Unassembled WGS sequence"/>
</dbReference>
<protein>
    <submittedName>
        <fullName evidence="1">Uncharacterized protein</fullName>
    </submittedName>
</protein>
<evidence type="ECO:0000313" key="2">
    <source>
        <dbReference type="Proteomes" id="UP000000305"/>
    </source>
</evidence>
<dbReference type="EMBL" id="GL732584">
    <property type="protein sequence ID" value="EFX74285.1"/>
    <property type="molecule type" value="Genomic_DNA"/>
</dbReference>
<accession>E9H1Y7</accession>
<dbReference type="OrthoDB" id="6345747at2759"/>
<name>E9H1Y7_DAPPU</name>
<dbReference type="KEGG" id="dpx:DAPPUDRAFT_252099"/>
<dbReference type="HOGENOM" id="CLU_2690344_0_0_1"/>
<dbReference type="AlphaFoldDB" id="E9H1Y7"/>
<gene>
    <name evidence="1" type="ORF">DAPPUDRAFT_252099</name>
</gene>
<reference evidence="1 2" key="1">
    <citation type="journal article" date="2011" name="Science">
        <title>The ecoresponsive genome of Daphnia pulex.</title>
        <authorList>
            <person name="Colbourne J.K."/>
            <person name="Pfrender M.E."/>
            <person name="Gilbert D."/>
            <person name="Thomas W.K."/>
            <person name="Tucker A."/>
            <person name="Oakley T.H."/>
            <person name="Tokishita S."/>
            <person name="Aerts A."/>
            <person name="Arnold G.J."/>
            <person name="Basu M.K."/>
            <person name="Bauer D.J."/>
            <person name="Caceres C.E."/>
            <person name="Carmel L."/>
            <person name="Casola C."/>
            <person name="Choi J.H."/>
            <person name="Detter J.C."/>
            <person name="Dong Q."/>
            <person name="Dusheyko S."/>
            <person name="Eads B.D."/>
            <person name="Frohlich T."/>
            <person name="Geiler-Samerotte K.A."/>
            <person name="Gerlach D."/>
            <person name="Hatcher P."/>
            <person name="Jogdeo S."/>
            <person name="Krijgsveld J."/>
            <person name="Kriventseva E.V."/>
            <person name="Kultz D."/>
            <person name="Laforsch C."/>
            <person name="Lindquist E."/>
            <person name="Lopez J."/>
            <person name="Manak J.R."/>
            <person name="Muller J."/>
            <person name="Pangilinan J."/>
            <person name="Patwardhan R.P."/>
            <person name="Pitluck S."/>
            <person name="Pritham E.J."/>
            <person name="Rechtsteiner A."/>
            <person name="Rho M."/>
            <person name="Rogozin I.B."/>
            <person name="Sakarya O."/>
            <person name="Salamov A."/>
            <person name="Schaack S."/>
            <person name="Shapiro H."/>
            <person name="Shiga Y."/>
            <person name="Skalitzky C."/>
            <person name="Smith Z."/>
            <person name="Souvorov A."/>
            <person name="Sung W."/>
            <person name="Tang Z."/>
            <person name="Tsuchiya D."/>
            <person name="Tu H."/>
            <person name="Vos H."/>
            <person name="Wang M."/>
            <person name="Wolf Y.I."/>
            <person name="Yamagata H."/>
            <person name="Yamada T."/>
            <person name="Ye Y."/>
            <person name="Shaw J.R."/>
            <person name="Andrews J."/>
            <person name="Crease T.J."/>
            <person name="Tang H."/>
            <person name="Lucas S.M."/>
            <person name="Robertson H.M."/>
            <person name="Bork P."/>
            <person name="Koonin E.V."/>
            <person name="Zdobnov E.M."/>
            <person name="Grigoriev I.V."/>
            <person name="Lynch M."/>
            <person name="Boore J.L."/>
        </authorList>
    </citation>
    <scope>NUCLEOTIDE SEQUENCE [LARGE SCALE GENOMIC DNA]</scope>
</reference>
<keyword evidence="2" id="KW-1185">Reference proteome</keyword>
<sequence>MYRSSAIGSNVAVEACVCCTLCLPSKHRYGKRMAPALSKANWSVQNPTEEWTGSYGDAVATSGKGGNVMDFYLL</sequence>
<dbReference type="InParanoid" id="E9H1Y7"/>